<name>A0A543K7U1_9MICO</name>
<feature type="region of interest" description="Disordered" evidence="1">
    <location>
        <begin position="24"/>
        <end position="93"/>
    </location>
</feature>
<evidence type="ECO:0000256" key="1">
    <source>
        <dbReference type="SAM" id="MobiDB-lite"/>
    </source>
</evidence>
<dbReference type="Pfam" id="PF24837">
    <property type="entry name" value="AMIN-like"/>
    <property type="match status" value="1"/>
</dbReference>
<dbReference type="Proteomes" id="UP000315133">
    <property type="component" value="Unassembled WGS sequence"/>
</dbReference>
<feature type="domain" description="AMIN-like" evidence="3">
    <location>
        <begin position="87"/>
        <end position="212"/>
    </location>
</feature>
<sequence length="213" mass="22675">MSRRAAQRASATAAVLASLLLAGCQGDDDPDAEGPTPTAPATSTSPGTTETPTDETSDDTEEPTGSFPPWRSDPSDQPPADAGAGQEITDVRTGRHDGFDRVVLDLTGDEVALGWFARLVDEPAEAASGRPVEVEGERFLELGIAGIDWTTEAPERYDGSTVTGQGTEVVTEVVHGVLFEGQQQIFVGLRQDTEYRVFALDEPARIVIDVRHP</sequence>
<keyword evidence="5" id="KW-1185">Reference proteome</keyword>
<protein>
    <recommendedName>
        <fullName evidence="3">AMIN-like domain-containing protein</fullName>
    </recommendedName>
</protein>
<evidence type="ECO:0000256" key="2">
    <source>
        <dbReference type="SAM" id="SignalP"/>
    </source>
</evidence>
<dbReference type="OrthoDB" id="3393679at2"/>
<feature type="chain" id="PRO_5039127468" description="AMIN-like domain-containing protein" evidence="2">
    <location>
        <begin position="23"/>
        <end position="213"/>
    </location>
</feature>
<gene>
    <name evidence="4" type="ORF">FB476_2875</name>
</gene>
<keyword evidence="2" id="KW-0732">Signal</keyword>
<feature type="signal peptide" evidence="2">
    <location>
        <begin position="1"/>
        <end position="22"/>
    </location>
</feature>
<dbReference type="PROSITE" id="PS51257">
    <property type="entry name" value="PROKAR_LIPOPROTEIN"/>
    <property type="match status" value="1"/>
</dbReference>
<accession>A0A543K7U1</accession>
<evidence type="ECO:0000313" key="4">
    <source>
        <dbReference type="EMBL" id="TQM91149.1"/>
    </source>
</evidence>
<proteinExistence type="predicted"/>
<evidence type="ECO:0000313" key="5">
    <source>
        <dbReference type="Proteomes" id="UP000315133"/>
    </source>
</evidence>
<comment type="caution">
    <text evidence="4">The sequence shown here is derived from an EMBL/GenBank/DDBJ whole genome shotgun (WGS) entry which is preliminary data.</text>
</comment>
<feature type="compositionally biased region" description="Acidic residues" evidence="1">
    <location>
        <begin position="52"/>
        <end position="62"/>
    </location>
</feature>
<dbReference type="EMBL" id="VFPU01000002">
    <property type="protein sequence ID" value="TQM91149.1"/>
    <property type="molecule type" value="Genomic_DNA"/>
</dbReference>
<dbReference type="RefSeq" id="WP_141820589.1">
    <property type="nucleotide sequence ID" value="NZ_BAAAIL010000001.1"/>
</dbReference>
<dbReference type="InterPro" id="IPR056303">
    <property type="entry name" value="AMIN-like"/>
</dbReference>
<dbReference type="AlphaFoldDB" id="A0A543K7U1"/>
<organism evidence="4 5">
    <name type="scientific">Ornithinimicrobium humiphilum</name>
    <dbReference type="NCBI Taxonomy" id="125288"/>
    <lineage>
        <taxon>Bacteria</taxon>
        <taxon>Bacillati</taxon>
        <taxon>Actinomycetota</taxon>
        <taxon>Actinomycetes</taxon>
        <taxon>Micrococcales</taxon>
        <taxon>Ornithinimicrobiaceae</taxon>
        <taxon>Ornithinimicrobium</taxon>
    </lineage>
</organism>
<evidence type="ECO:0000259" key="3">
    <source>
        <dbReference type="Pfam" id="PF24837"/>
    </source>
</evidence>
<reference evidence="4 5" key="1">
    <citation type="submission" date="2019-06" db="EMBL/GenBank/DDBJ databases">
        <title>Sequencing the genomes of 1000 actinobacteria strains.</title>
        <authorList>
            <person name="Klenk H.-P."/>
        </authorList>
    </citation>
    <scope>NUCLEOTIDE SEQUENCE [LARGE SCALE GENOMIC DNA]</scope>
    <source>
        <strain evidence="4 5">DSM 12362</strain>
    </source>
</reference>
<feature type="compositionally biased region" description="Low complexity" evidence="1">
    <location>
        <begin position="33"/>
        <end position="51"/>
    </location>
</feature>